<accession>A0ABY8PXV0</accession>
<dbReference type="EMBL" id="CP123967">
    <property type="protein sequence ID" value="WGT47228.1"/>
    <property type="molecule type" value="Genomic_DNA"/>
</dbReference>
<dbReference type="Proteomes" id="UP001244136">
    <property type="component" value="Chromosome"/>
</dbReference>
<proteinExistence type="predicted"/>
<evidence type="ECO:0008006" key="3">
    <source>
        <dbReference type="Google" id="ProtNLM"/>
    </source>
</evidence>
<evidence type="ECO:0000313" key="2">
    <source>
        <dbReference type="Proteomes" id="UP001244136"/>
    </source>
</evidence>
<protein>
    <recommendedName>
        <fullName evidence="3">DUF2267 domain-containing protein</fullName>
    </recommendedName>
</protein>
<sequence length="147" mass="16335">MNSDFDLTRAMDLLRAREDADNTLLVILSTLLPVLTEARERATEPRLRITLRRLAERIEKAQRIPFHGSPVPSLDDVTAEDVAIYCRVNRDLLADVFAGTEAAELFTEVMDQVKLAAEQFASYLNVPSGVDDVDRAHAARVLRGVSA</sequence>
<evidence type="ECO:0000313" key="1">
    <source>
        <dbReference type="EMBL" id="WGT47228.1"/>
    </source>
</evidence>
<name>A0ABY8PXV0_9ACTN</name>
<organism evidence="1 2">
    <name type="scientific">Tessaracoccus lacteus</name>
    <dbReference type="NCBI Taxonomy" id="3041766"/>
    <lineage>
        <taxon>Bacteria</taxon>
        <taxon>Bacillati</taxon>
        <taxon>Actinomycetota</taxon>
        <taxon>Actinomycetes</taxon>
        <taxon>Propionibacteriales</taxon>
        <taxon>Propionibacteriaceae</taxon>
        <taxon>Tessaracoccus</taxon>
    </lineage>
</organism>
<gene>
    <name evidence="1" type="ORF">QH948_00070</name>
</gene>
<keyword evidence="2" id="KW-1185">Reference proteome</keyword>
<dbReference type="RefSeq" id="WP_281144963.1">
    <property type="nucleotide sequence ID" value="NZ_CP123967.1"/>
</dbReference>
<reference evidence="1 2" key="1">
    <citation type="journal article" date="2008" name="Int. J. Syst. Evol. Microbiol.">
        <title>Tessaracoccus flavescens sp. nov., isolated from marine sediment.</title>
        <authorList>
            <person name="Lee D.W."/>
            <person name="Lee S.D."/>
        </authorList>
    </citation>
    <scope>NUCLEOTIDE SEQUENCE [LARGE SCALE GENOMIC DNA]</scope>
    <source>
        <strain evidence="1 2">T21</strain>
    </source>
</reference>